<evidence type="ECO:0000259" key="2">
    <source>
        <dbReference type="Pfam" id="PF01757"/>
    </source>
</evidence>
<dbReference type="InterPro" id="IPR002656">
    <property type="entry name" value="Acyl_transf_3_dom"/>
</dbReference>
<keyword evidence="1" id="KW-0812">Transmembrane</keyword>
<dbReference type="PANTHER" id="PTHR23028:SF131">
    <property type="entry name" value="BLR2367 PROTEIN"/>
    <property type="match status" value="1"/>
</dbReference>
<feature type="transmembrane region" description="Helical" evidence="1">
    <location>
        <begin position="270"/>
        <end position="293"/>
    </location>
</feature>
<dbReference type="Proteomes" id="UP001597405">
    <property type="component" value="Unassembled WGS sequence"/>
</dbReference>
<dbReference type="EC" id="2.3.-.-" evidence="3"/>
<dbReference type="PANTHER" id="PTHR23028">
    <property type="entry name" value="ACETYLTRANSFERASE"/>
    <property type="match status" value="1"/>
</dbReference>
<feature type="transmembrane region" description="Helical" evidence="1">
    <location>
        <begin position="48"/>
        <end position="68"/>
    </location>
</feature>
<dbReference type="Pfam" id="PF01757">
    <property type="entry name" value="Acyl_transf_3"/>
    <property type="match status" value="1"/>
</dbReference>
<dbReference type="EMBL" id="JBHUGZ010000001">
    <property type="protein sequence ID" value="MFD1981398.1"/>
    <property type="molecule type" value="Genomic_DNA"/>
</dbReference>
<keyword evidence="3" id="KW-0808">Transferase</keyword>
<comment type="caution">
    <text evidence="3">The sequence shown here is derived from an EMBL/GenBank/DDBJ whole genome shotgun (WGS) entry which is preliminary data.</text>
</comment>
<feature type="transmembrane region" description="Helical" evidence="1">
    <location>
        <begin position="89"/>
        <end position="109"/>
    </location>
</feature>
<accession>A0ABW4U1P0</accession>
<reference evidence="4" key="1">
    <citation type="journal article" date="2019" name="Int. J. Syst. Evol. Microbiol.">
        <title>The Global Catalogue of Microorganisms (GCM) 10K type strain sequencing project: providing services to taxonomists for standard genome sequencing and annotation.</title>
        <authorList>
            <consortium name="The Broad Institute Genomics Platform"/>
            <consortium name="The Broad Institute Genome Sequencing Center for Infectious Disease"/>
            <person name="Wu L."/>
            <person name="Ma J."/>
        </authorList>
    </citation>
    <scope>NUCLEOTIDE SEQUENCE [LARGE SCALE GENOMIC DNA]</scope>
    <source>
        <strain evidence="4">CGMCC 1.16225</strain>
    </source>
</reference>
<keyword evidence="3" id="KW-0012">Acyltransferase</keyword>
<evidence type="ECO:0000256" key="1">
    <source>
        <dbReference type="SAM" id="Phobius"/>
    </source>
</evidence>
<gene>
    <name evidence="3" type="ORF">ACFSOZ_01580</name>
</gene>
<proteinExistence type="predicted"/>
<keyword evidence="1" id="KW-0472">Membrane</keyword>
<evidence type="ECO:0000313" key="3">
    <source>
        <dbReference type="EMBL" id="MFD1981398.1"/>
    </source>
</evidence>
<sequence length="353" mass="38560">MDLQNRDLYGLQILRAIAAFGVIVRHTLEMSDGSEAGRFSLSWMAASGGAGVDLFFVISGFIMVYVSFPPGQPPDSPKRFIIKRATRIFPLYWICSAAIAAICAVGFLKNMHVDLYTILNSVFILPGDKLVFVAWTLSYELYFYIVFSICLSFGKMLSSSLSVMLLMISGIVFGGEIQNSTFADFVSSPLVLEFCFGIVLALLFSAGRRWKVPSALGVLGFLIIILSPIFVPHSVPDATRVIVWGLPAILIVAAFLEIKRPQSKAGRSAVLLGDASYALYLTHVFVMMAYGLVIKSTFVGGMSQAIFAPAVIFLCLIVGVLTHVFVERPVLDFVRKITRRQPGRLLEGGSVSS</sequence>
<feature type="transmembrane region" description="Helical" evidence="1">
    <location>
        <begin position="241"/>
        <end position="258"/>
    </location>
</feature>
<feature type="transmembrane region" description="Helical" evidence="1">
    <location>
        <begin position="305"/>
        <end position="326"/>
    </location>
</feature>
<keyword evidence="1" id="KW-1133">Transmembrane helix</keyword>
<evidence type="ECO:0000313" key="4">
    <source>
        <dbReference type="Proteomes" id="UP001597405"/>
    </source>
</evidence>
<name>A0ABW4U1P0_9HYPH</name>
<protein>
    <submittedName>
        <fullName evidence="3">Acyltransferase family protein</fullName>
        <ecNumber evidence="3">2.3.-.-</ecNumber>
    </submittedName>
</protein>
<organism evidence="3 4">
    <name type="scientific">Mesorhizobium newzealandense</name>
    <dbReference type="NCBI Taxonomy" id="1300302"/>
    <lineage>
        <taxon>Bacteria</taxon>
        <taxon>Pseudomonadati</taxon>
        <taxon>Pseudomonadota</taxon>
        <taxon>Alphaproteobacteria</taxon>
        <taxon>Hyphomicrobiales</taxon>
        <taxon>Phyllobacteriaceae</taxon>
        <taxon>Mesorhizobium</taxon>
    </lineage>
</organism>
<dbReference type="RefSeq" id="WP_379092746.1">
    <property type="nucleotide sequence ID" value="NZ_JBHUGZ010000001.1"/>
</dbReference>
<feature type="transmembrane region" description="Helical" evidence="1">
    <location>
        <begin position="216"/>
        <end position="235"/>
    </location>
</feature>
<feature type="domain" description="Acyltransferase 3" evidence="2">
    <location>
        <begin position="9"/>
        <end position="321"/>
    </location>
</feature>
<feature type="transmembrane region" description="Helical" evidence="1">
    <location>
        <begin position="142"/>
        <end position="173"/>
    </location>
</feature>
<keyword evidence="4" id="KW-1185">Reference proteome</keyword>
<feature type="transmembrane region" description="Helical" evidence="1">
    <location>
        <begin position="185"/>
        <end position="204"/>
    </location>
</feature>
<dbReference type="GO" id="GO:0016746">
    <property type="term" value="F:acyltransferase activity"/>
    <property type="evidence" value="ECO:0007669"/>
    <property type="project" value="UniProtKB-KW"/>
</dbReference>
<dbReference type="InterPro" id="IPR050879">
    <property type="entry name" value="Acyltransferase_3"/>
</dbReference>